<dbReference type="InterPro" id="IPR050946">
    <property type="entry name" value="AP-1_TF_bZIP"/>
</dbReference>
<dbReference type="PANTHER" id="PTHR11462:SF35">
    <property type="entry name" value="TRANSCRIPTION FACTOR JRA"/>
    <property type="match status" value="1"/>
</dbReference>
<dbReference type="EMBL" id="HE612867">
    <property type="protein sequence ID" value="CCE65424.1"/>
    <property type="molecule type" value="Genomic_DNA"/>
</dbReference>
<keyword evidence="2" id="KW-0028">Amino-acid biosynthesis</keyword>
<dbReference type="GO" id="GO:0045899">
    <property type="term" value="P:positive regulation of RNA polymerase II transcription preinitiation complex assembly"/>
    <property type="evidence" value="ECO:0007669"/>
    <property type="project" value="EnsemblFungi"/>
</dbReference>
<dbReference type="FunFam" id="3.30.160.60:FF:001491">
    <property type="entry name" value="Cross-pathway control protein A"/>
    <property type="match status" value="1"/>
</dbReference>
<dbReference type="OMA" id="PMFEYEN"/>
<dbReference type="eggNOG" id="KOG0837">
    <property type="taxonomic scope" value="Eukaryota"/>
</dbReference>
<gene>
    <name evidence="11" type="primary">TPHA0L00680</name>
    <name evidence="11" type="ordered locus">TPHA_0L00680</name>
</gene>
<accession>G8BZU6</accession>
<dbReference type="CDD" id="cd12193">
    <property type="entry name" value="bZIP_GCN4"/>
    <property type="match status" value="1"/>
</dbReference>
<evidence type="ECO:0000256" key="2">
    <source>
        <dbReference type="ARBA" id="ARBA00022605"/>
    </source>
</evidence>
<comment type="subcellular location">
    <subcellularLocation>
        <location evidence="1">Nucleus</location>
    </subcellularLocation>
</comment>
<dbReference type="KEGG" id="tpf:TPHA_0L00680"/>
<dbReference type="SMART" id="SM00338">
    <property type="entry name" value="BRLZ"/>
    <property type="match status" value="1"/>
</dbReference>
<dbReference type="GO" id="GO:0005634">
    <property type="term" value="C:nucleus"/>
    <property type="evidence" value="ECO:0007669"/>
    <property type="project" value="UniProtKB-SubCell"/>
</dbReference>
<dbReference type="Gene3D" id="3.30.160.60">
    <property type="entry name" value="Classic Zinc Finger"/>
    <property type="match status" value="1"/>
</dbReference>
<dbReference type="RefSeq" id="XP_003687858.1">
    <property type="nucleotide sequence ID" value="XM_003687810.1"/>
</dbReference>
<reference evidence="11 12" key="1">
    <citation type="journal article" date="2011" name="Proc. Natl. Acad. Sci. U.S.A.">
        <title>Evolutionary erosion of yeast sex chromosomes by mating-type switching accidents.</title>
        <authorList>
            <person name="Gordon J.L."/>
            <person name="Armisen D."/>
            <person name="Proux-Wera E."/>
            <person name="Oheigeartaigh S.S."/>
            <person name="Byrne K.P."/>
            <person name="Wolfe K.H."/>
        </authorList>
    </citation>
    <scope>NUCLEOTIDE SEQUENCE [LARGE SCALE GENOMIC DNA]</scope>
    <source>
        <strain evidence="12">ATCC 24235 / CBS 4417 / NBRC 1672 / NRRL Y-8282 / UCD 70-5</strain>
    </source>
</reference>
<dbReference type="GO" id="GO:0061629">
    <property type="term" value="F:RNA polymerase II-specific DNA-binding transcription factor binding"/>
    <property type="evidence" value="ECO:0007669"/>
    <property type="project" value="EnsemblFungi"/>
</dbReference>
<evidence type="ECO:0000256" key="9">
    <source>
        <dbReference type="SAM" id="MobiDB-lite"/>
    </source>
</evidence>
<evidence type="ECO:0000256" key="6">
    <source>
        <dbReference type="ARBA" id="ARBA00023163"/>
    </source>
</evidence>
<dbReference type="GO" id="GO:0035556">
    <property type="term" value="P:intracellular signal transduction"/>
    <property type="evidence" value="ECO:0007669"/>
    <property type="project" value="EnsemblFungi"/>
</dbReference>
<dbReference type="GO" id="GO:0010688">
    <property type="term" value="P:negative regulation of ribosomal protein gene transcription by RNA polymerase II"/>
    <property type="evidence" value="ECO:0007669"/>
    <property type="project" value="EnsemblFungi"/>
</dbReference>
<dbReference type="AlphaFoldDB" id="G8BZU6"/>
<dbReference type="HOGENOM" id="CLU_068501_1_0_1"/>
<dbReference type="SUPFAM" id="SSF57959">
    <property type="entry name" value="Leucine zipper domain"/>
    <property type="match status" value="1"/>
</dbReference>
<evidence type="ECO:0000256" key="1">
    <source>
        <dbReference type="ARBA" id="ARBA00004123"/>
    </source>
</evidence>
<dbReference type="GO" id="GO:0034198">
    <property type="term" value="P:cellular response to amino acid starvation"/>
    <property type="evidence" value="ECO:0007669"/>
    <property type="project" value="EnsemblFungi"/>
</dbReference>
<feature type="region of interest" description="Disordered" evidence="9">
    <location>
        <begin position="206"/>
        <end position="231"/>
    </location>
</feature>
<evidence type="ECO:0000256" key="7">
    <source>
        <dbReference type="ARBA" id="ARBA00023242"/>
    </source>
</evidence>
<dbReference type="PANTHER" id="PTHR11462">
    <property type="entry name" value="JUN TRANSCRIPTION FACTOR-RELATED"/>
    <property type="match status" value="1"/>
</dbReference>
<organism evidence="11 12">
    <name type="scientific">Tetrapisispora phaffii (strain ATCC 24235 / CBS 4417 / NBRC 1672 / NRRL Y-8282 / UCD 70-5)</name>
    <name type="common">Yeast</name>
    <name type="synonym">Fabospora phaffii</name>
    <dbReference type="NCBI Taxonomy" id="1071381"/>
    <lineage>
        <taxon>Eukaryota</taxon>
        <taxon>Fungi</taxon>
        <taxon>Dikarya</taxon>
        <taxon>Ascomycota</taxon>
        <taxon>Saccharomycotina</taxon>
        <taxon>Saccharomycetes</taxon>
        <taxon>Saccharomycetales</taxon>
        <taxon>Saccharomycetaceae</taxon>
        <taxon>Tetrapisispora</taxon>
    </lineage>
</organism>
<feature type="domain" description="BZIP" evidence="10">
    <location>
        <begin position="212"/>
        <end position="262"/>
    </location>
</feature>
<evidence type="ECO:0000313" key="12">
    <source>
        <dbReference type="Proteomes" id="UP000005666"/>
    </source>
</evidence>
<keyword evidence="12" id="KW-1185">Reference proteome</keyword>
<keyword evidence="5" id="KW-0010">Activator</keyword>
<dbReference type="InterPro" id="IPR046347">
    <property type="entry name" value="bZIP_sf"/>
</dbReference>
<name>G8BZU6_TETPH</name>
<dbReference type="GO" id="GO:0042802">
    <property type="term" value="F:identical protein binding"/>
    <property type="evidence" value="ECO:0007669"/>
    <property type="project" value="EnsemblFungi"/>
</dbReference>
<dbReference type="InterPro" id="IPR004827">
    <property type="entry name" value="bZIP"/>
</dbReference>
<dbReference type="GO" id="GO:0001228">
    <property type="term" value="F:DNA-binding transcription activator activity, RNA polymerase II-specific"/>
    <property type="evidence" value="ECO:0007669"/>
    <property type="project" value="EnsemblFungi"/>
</dbReference>
<dbReference type="GO" id="GO:1990139">
    <property type="term" value="P:protein localization to nuclear periphery"/>
    <property type="evidence" value="ECO:0007669"/>
    <property type="project" value="EnsemblFungi"/>
</dbReference>
<evidence type="ECO:0000313" key="11">
    <source>
        <dbReference type="EMBL" id="CCE65424.1"/>
    </source>
</evidence>
<dbReference type="STRING" id="1071381.G8BZU6"/>
<evidence type="ECO:0000256" key="8">
    <source>
        <dbReference type="ARBA" id="ARBA00061302"/>
    </source>
</evidence>
<evidence type="ECO:0000259" key="10">
    <source>
        <dbReference type="PROSITE" id="PS50217"/>
    </source>
</evidence>
<comment type="similarity">
    <text evidence="8">Belongs to the bZIP family. GCN4 subfamily.</text>
</comment>
<keyword evidence="4" id="KW-0238">DNA-binding</keyword>
<dbReference type="GO" id="GO:1903833">
    <property type="term" value="P:positive regulation of cellular response to amino acid starvation"/>
    <property type="evidence" value="ECO:0007669"/>
    <property type="project" value="EnsemblFungi"/>
</dbReference>
<dbReference type="PROSITE" id="PS00036">
    <property type="entry name" value="BZIP_BASIC"/>
    <property type="match status" value="1"/>
</dbReference>
<dbReference type="GO" id="GO:0008652">
    <property type="term" value="P:amino acid biosynthetic process"/>
    <property type="evidence" value="ECO:0007669"/>
    <property type="project" value="UniProtKB-KW"/>
</dbReference>
<evidence type="ECO:0000256" key="3">
    <source>
        <dbReference type="ARBA" id="ARBA00023015"/>
    </source>
</evidence>
<dbReference type="GO" id="GO:0001080">
    <property type="term" value="P:nitrogen catabolite activation of transcription from RNA polymerase II promoter"/>
    <property type="evidence" value="ECO:0007669"/>
    <property type="project" value="TreeGrafter"/>
</dbReference>
<proteinExistence type="inferred from homology"/>
<evidence type="ECO:0000256" key="5">
    <source>
        <dbReference type="ARBA" id="ARBA00023159"/>
    </source>
</evidence>
<keyword evidence="3" id="KW-0805">Transcription regulation</keyword>
<dbReference type="Proteomes" id="UP000005666">
    <property type="component" value="Chromosome 12"/>
</dbReference>
<protein>
    <recommendedName>
        <fullName evidence="10">BZIP domain-containing protein</fullName>
    </recommendedName>
</protein>
<dbReference type="GO" id="GO:0005667">
    <property type="term" value="C:transcription regulator complex"/>
    <property type="evidence" value="ECO:0007669"/>
    <property type="project" value="TreeGrafter"/>
</dbReference>
<sequence>MFTNTATEESNLLLLNMNTRTNMNTKSAAATLKKSLKKHQQVVGELVLDNFVKQESPALAELALCNANISPNSAYQEIDSAIVDAFFSSSTENTPMFAFEALESNPKNWTPLFDNDIAVTAEDVNSASTAIESIADSQESLINNVAAIVMPTATTAFLPTPAIEDSKISTSLNKVSKPTSTSLNSKVDHLGIVSYNRKQRAAPLTPIIPESDDPVSVKRARNTEAARRSRARKVERMNQLEDKVEQLLLRNAELEEEVKRLNGLLSQK</sequence>
<dbReference type="GO" id="GO:0000978">
    <property type="term" value="F:RNA polymerase II cis-regulatory region sequence-specific DNA binding"/>
    <property type="evidence" value="ECO:0007669"/>
    <property type="project" value="EnsemblFungi"/>
</dbReference>
<dbReference type="Pfam" id="PF07716">
    <property type="entry name" value="bZIP_2"/>
    <property type="match status" value="1"/>
</dbReference>
<dbReference type="GeneID" id="11531762"/>
<feature type="compositionally biased region" description="Basic and acidic residues" evidence="9">
    <location>
        <begin position="221"/>
        <end position="231"/>
    </location>
</feature>
<keyword evidence="7" id="KW-0539">Nucleus</keyword>
<dbReference type="PROSITE" id="PS50217">
    <property type="entry name" value="BZIP"/>
    <property type="match status" value="1"/>
</dbReference>
<keyword evidence="6" id="KW-0804">Transcription</keyword>
<dbReference type="GO" id="GO:0036033">
    <property type="term" value="F:mediator complex binding"/>
    <property type="evidence" value="ECO:0007669"/>
    <property type="project" value="EnsemblFungi"/>
</dbReference>
<dbReference type="OrthoDB" id="5419235at2759"/>
<evidence type="ECO:0000256" key="4">
    <source>
        <dbReference type="ARBA" id="ARBA00023125"/>
    </source>
</evidence>
<dbReference type="CDD" id="cd12192">
    <property type="entry name" value="GCN4_cent"/>
    <property type="match status" value="1"/>
</dbReference>
<dbReference type="GO" id="GO:0003682">
    <property type="term" value="F:chromatin binding"/>
    <property type="evidence" value="ECO:0007669"/>
    <property type="project" value="EnsemblFungi"/>
</dbReference>